<name>A0A1H4NKN1_9BACT</name>
<keyword evidence="1" id="KW-0732">Signal</keyword>
<dbReference type="OrthoDB" id="106463at2"/>
<protein>
    <submittedName>
        <fullName evidence="2">Soil-associated protein, TIGR03435 family</fullName>
    </submittedName>
</protein>
<evidence type="ECO:0000256" key="1">
    <source>
        <dbReference type="SAM" id="SignalP"/>
    </source>
</evidence>
<gene>
    <name evidence="2" type="ORF">SAMN05443244_2273</name>
</gene>
<evidence type="ECO:0000313" key="2">
    <source>
        <dbReference type="EMBL" id="SEB95438.1"/>
    </source>
</evidence>
<dbReference type="InterPro" id="IPR017801">
    <property type="entry name" value="DUF3738"/>
</dbReference>
<organism evidence="2 3">
    <name type="scientific">Terriglobus roseus</name>
    <dbReference type="NCBI Taxonomy" id="392734"/>
    <lineage>
        <taxon>Bacteria</taxon>
        <taxon>Pseudomonadati</taxon>
        <taxon>Acidobacteriota</taxon>
        <taxon>Terriglobia</taxon>
        <taxon>Terriglobales</taxon>
        <taxon>Acidobacteriaceae</taxon>
        <taxon>Terriglobus</taxon>
    </lineage>
</organism>
<dbReference type="AlphaFoldDB" id="A0A1H4NKN1"/>
<feature type="chain" id="PRO_5010292739" evidence="1">
    <location>
        <begin position="38"/>
        <end position="396"/>
    </location>
</feature>
<proteinExistence type="predicted"/>
<dbReference type="RefSeq" id="WP_083350477.1">
    <property type="nucleotide sequence ID" value="NZ_FNSD01000001.1"/>
</dbReference>
<reference evidence="2 3" key="1">
    <citation type="submission" date="2016-10" db="EMBL/GenBank/DDBJ databases">
        <authorList>
            <person name="de Groot N.N."/>
        </authorList>
    </citation>
    <scope>NUCLEOTIDE SEQUENCE [LARGE SCALE GENOMIC DNA]</scope>
    <source>
        <strain evidence="2 3">AB35.6</strain>
    </source>
</reference>
<dbReference type="NCBIfam" id="TIGR03435">
    <property type="entry name" value="Soli_TIGR03435"/>
    <property type="match status" value="1"/>
</dbReference>
<evidence type="ECO:0000313" key="3">
    <source>
        <dbReference type="Proteomes" id="UP000182409"/>
    </source>
</evidence>
<dbReference type="Pfam" id="PF12543">
    <property type="entry name" value="DUF3738"/>
    <property type="match status" value="1"/>
</dbReference>
<sequence length="396" mass="42783">MALVWKQRLSRSVVLAVLTAGLPGTCALLPQVAVAQAAPAANTDIAGTWQGTLHLGKDLRAVIKIDKTTDGALKSTMWSIDQNGGPIPVKTTTFVGGALKLDIDAIGGTYEGKMSPDNATLTGTFTQGDRPTPLILLRATPETAWAIPAPPPKIPPMDPKADPGIEIATIKPSPPDAKGKNFGGAPRKFQTRNTTLSDLMMFAFDVQQKQILNGPAWMESDHFDLMLQPDLPGAPSEAQVRSMMRKLLADRFGLKFHKEQKEMAAYVLTVAKSGPKLTKSEGDPDSPHSFFFTQLGNLTFRNATMDDFAHGMQSAVFDRPVVNKTGVEGHFDGRLKWNPDETQFAVFGVKVVPSDAPDAPPPVYQAIQDQIGLKLDATRTQVDVLVLDHVEKPSDN</sequence>
<dbReference type="EMBL" id="FNSD01000001">
    <property type="protein sequence ID" value="SEB95438.1"/>
    <property type="molecule type" value="Genomic_DNA"/>
</dbReference>
<dbReference type="Proteomes" id="UP000182409">
    <property type="component" value="Unassembled WGS sequence"/>
</dbReference>
<accession>A0A1H4NKN1</accession>
<feature type="signal peptide" evidence="1">
    <location>
        <begin position="1"/>
        <end position="37"/>
    </location>
</feature>